<feature type="region of interest" description="Disordered" evidence="1">
    <location>
        <begin position="1"/>
        <end position="26"/>
    </location>
</feature>
<proteinExistence type="predicted"/>
<dbReference type="OrthoDB" id="482757at2"/>
<dbReference type="AlphaFoldDB" id="A0A2T7BGM1"/>
<dbReference type="EMBL" id="QCYK01000002">
    <property type="protein sequence ID" value="PUZ25424.1"/>
    <property type="molecule type" value="Genomic_DNA"/>
</dbReference>
<dbReference type="RefSeq" id="WP_108687262.1">
    <property type="nucleotide sequence ID" value="NZ_QCYK01000002.1"/>
</dbReference>
<organism evidence="2 3">
    <name type="scientific">Chitinophaga parva</name>
    <dbReference type="NCBI Taxonomy" id="2169414"/>
    <lineage>
        <taxon>Bacteria</taxon>
        <taxon>Pseudomonadati</taxon>
        <taxon>Bacteroidota</taxon>
        <taxon>Chitinophagia</taxon>
        <taxon>Chitinophagales</taxon>
        <taxon>Chitinophagaceae</taxon>
        <taxon>Chitinophaga</taxon>
    </lineage>
</organism>
<evidence type="ECO:0000313" key="3">
    <source>
        <dbReference type="Proteomes" id="UP000244450"/>
    </source>
</evidence>
<evidence type="ECO:0000313" key="2">
    <source>
        <dbReference type="EMBL" id="PUZ25424.1"/>
    </source>
</evidence>
<protein>
    <recommendedName>
        <fullName evidence="4">Lysozyme family protein</fullName>
    </recommendedName>
</protein>
<name>A0A2T7BGM1_9BACT</name>
<reference evidence="2 3" key="1">
    <citation type="submission" date="2018-04" db="EMBL/GenBank/DDBJ databases">
        <title>Chitinophaga fuyangensis sp. nov., isolated from soil in a chemical factory.</title>
        <authorList>
            <person name="Chen K."/>
        </authorList>
    </citation>
    <scope>NUCLEOTIDE SEQUENCE [LARGE SCALE GENOMIC DNA]</scope>
    <source>
        <strain evidence="2 3">LY-1</strain>
    </source>
</reference>
<evidence type="ECO:0008006" key="4">
    <source>
        <dbReference type="Google" id="ProtNLM"/>
    </source>
</evidence>
<keyword evidence="3" id="KW-1185">Reference proteome</keyword>
<accession>A0A2T7BGM1</accession>
<comment type="caution">
    <text evidence="2">The sequence shown here is derived from an EMBL/GenBank/DDBJ whole genome shotgun (WGS) entry which is preliminary data.</text>
</comment>
<dbReference type="Proteomes" id="UP000244450">
    <property type="component" value="Unassembled WGS sequence"/>
</dbReference>
<gene>
    <name evidence="2" type="ORF">DCC81_14125</name>
</gene>
<evidence type="ECO:0000256" key="1">
    <source>
        <dbReference type="SAM" id="MobiDB-lite"/>
    </source>
</evidence>
<sequence>MGHKKKKVTSATKAPGTKAPAKKKAKKVLPPWPTDLEYIKLFDDCVIKKEKIAEVDKVIDDHITPNRTRYETVVAQASGVGISNSLLDIPGLGGQGLFGNSPLPGATYQGIPSLRDISSANQMPGLLRNMQVPSVSGPDLGTAGNLGIQGALALGRNQPATGDTASGVGQDLNAATGLGGNLFSNSFNTTPGLGSLYGSFGFQFSTARGIPWYFVAVTHYMECGSSFKKHLHNGDLLTGYTTHVPAGRPKVGHGPPFTWEESAVDALKLEHLDKVQNWSLGAMLHRIEAYNGAGYKNRSMNSPYLWSYSNQYTKGKYAADGKFDPELVSKQVGAAVILKRLEDRGIIYIPRS</sequence>